<keyword evidence="2" id="KW-1185">Reference proteome</keyword>
<organism evidence="1 2">
    <name type="scientific">Dendrobium chrysotoxum</name>
    <name type="common">Orchid</name>
    <dbReference type="NCBI Taxonomy" id="161865"/>
    <lineage>
        <taxon>Eukaryota</taxon>
        <taxon>Viridiplantae</taxon>
        <taxon>Streptophyta</taxon>
        <taxon>Embryophyta</taxon>
        <taxon>Tracheophyta</taxon>
        <taxon>Spermatophyta</taxon>
        <taxon>Magnoliopsida</taxon>
        <taxon>Liliopsida</taxon>
        <taxon>Asparagales</taxon>
        <taxon>Orchidaceae</taxon>
        <taxon>Epidendroideae</taxon>
        <taxon>Malaxideae</taxon>
        <taxon>Dendrobiinae</taxon>
        <taxon>Dendrobium</taxon>
    </lineage>
</organism>
<comment type="caution">
    <text evidence="1">The sequence shown here is derived from an EMBL/GenBank/DDBJ whole genome shotgun (WGS) entry which is preliminary data.</text>
</comment>
<sequence>MAMLMPRYGSLPQDHVLCSLSSSPPPSSQAASPAVVIPSLSSVHVAVATIPLATPPFEI</sequence>
<dbReference type="Proteomes" id="UP000775213">
    <property type="component" value="Unassembled WGS sequence"/>
</dbReference>
<dbReference type="AlphaFoldDB" id="A0AAV7G2F9"/>
<proteinExistence type="predicted"/>
<accession>A0AAV7G2F9</accession>
<evidence type="ECO:0000313" key="1">
    <source>
        <dbReference type="EMBL" id="KAH0450144.1"/>
    </source>
</evidence>
<evidence type="ECO:0000313" key="2">
    <source>
        <dbReference type="Proteomes" id="UP000775213"/>
    </source>
</evidence>
<name>A0AAV7G2F9_DENCH</name>
<gene>
    <name evidence="1" type="ORF">IEQ34_020836</name>
</gene>
<reference evidence="1 2" key="1">
    <citation type="journal article" date="2021" name="Hortic Res">
        <title>Chromosome-scale assembly of the Dendrobium chrysotoxum genome enhances the understanding of orchid evolution.</title>
        <authorList>
            <person name="Zhang Y."/>
            <person name="Zhang G.Q."/>
            <person name="Zhang D."/>
            <person name="Liu X.D."/>
            <person name="Xu X.Y."/>
            <person name="Sun W.H."/>
            <person name="Yu X."/>
            <person name="Zhu X."/>
            <person name="Wang Z.W."/>
            <person name="Zhao X."/>
            <person name="Zhong W.Y."/>
            <person name="Chen H."/>
            <person name="Yin W.L."/>
            <person name="Huang T."/>
            <person name="Niu S.C."/>
            <person name="Liu Z.J."/>
        </authorList>
    </citation>
    <scope>NUCLEOTIDE SEQUENCE [LARGE SCALE GENOMIC DNA]</scope>
    <source>
        <strain evidence="1">Lindl</strain>
    </source>
</reference>
<protein>
    <submittedName>
        <fullName evidence="1">Uncharacterized protein</fullName>
    </submittedName>
</protein>
<dbReference type="EMBL" id="JAGFBR010000018">
    <property type="protein sequence ID" value="KAH0450144.1"/>
    <property type="molecule type" value="Genomic_DNA"/>
</dbReference>